<gene>
    <name evidence="1" type="ORF">ACLA_071640</name>
</gene>
<dbReference type="KEGG" id="act:ACLA_071640"/>
<dbReference type="Proteomes" id="UP000006701">
    <property type="component" value="Unassembled WGS sequence"/>
</dbReference>
<dbReference type="AlphaFoldDB" id="A1C6W0"/>
<sequence>MARLSSSSWTRPDSPFVARGGVTDWDVRQFIVIVVVIIVNDHFFIPQGLLDCYLYLGNLANFVLG</sequence>
<dbReference type="VEuPathDB" id="FungiDB:ACLA_071640"/>
<dbReference type="EMBL" id="DS027045">
    <property type="protein sequence ID" value="EAW14131.1"/>
    <property type="molecule type" value="Genomic_DNA"/>
</dbReference>
<name>A1C6W0_ASPCL</name>
<organism evidence="1 2">
    <name type="scientific">Aspergillus clavatus (strain ATCC 1007 / CBS 513.65 / DSM 816 / NCTC 3887 / NRRL 1 / QM 1276 / 107)</name>
    <dbReference type="NCBI Taxonomy" id="344612"/>
    <lineage>
        <taxon>Eukaryota</taxon>
        <taxon>Fungi</taxon>
        <taxon>Dikarya</taxon>
        <taxon>Ascomycota</taxon>
        <taxon>Pezizomycotina</taxon>
        <taxon>Eurotiomycetes</taxon>
        <taxon>Eurotiomycetidae</taxon>
        <taxon>Eurotiales</taxon>
        <taxon>Aspergillaceae</taxon>
        <taxon>Aspergillus</taxon>
        <taxon>Aspergillus subgen. Fumigati</taxon>
    </lineage>
</organism>
<evidence type="ECO:0000313" key="1">
    <source>
        <dbReference type="EMBL" id="EAW14131.1"/>
    </source>
</evidence>
<evidence type="ECO:0000313" key="2">
    <source>
        <dbReference type="Proteomes" id="UP000006701"/>
    </source>
</evidence>
<protein>
    <submittedName>
        <fullName evidence="1">Uncharacterized protein</fullName>
    </submittedName>
</protein>
<dbReference type="GeneID" id="4708104"/>
<keyword evidence="2" id="KW-1185">Reference proteome</keyword>
<accession>A1C6W0</accession>
<proteinExistence type="predicted"/>
<reference evidence="1 2" key="1">
    <citation type="journal article" date="2008" name="PLoS Genet.">
        <title>Genomic islands in the pathogenic filamentous fungus Aspergillus fumigatus.</title>
        <authorList>
            <person name="Fedorova N.D."/>
            <person name="Khaldi N."/>
            <person name="Joardar V.S."/>
            <person name="Maiti R."/>
            <person name="Amedeo P."/>
            <person name="Anderson M.J."/>
            <person name="Crabtree J."/>
            <person name="Silva J.C."/>
            <person name="Badger J.H."/>
            <person name="Albarraq A."/>
            <person name="Angiuoli S."/>
            <person name="Bussey H."/>
            <person name="Bowyer P."/>
            <person name="Cotty P.J."/>
            <person name="Dyer P.S."/>
            <person name="Egan A."/>
            <person name="Galens K."/>
            <person name="Fraser-Liggett C.M."/>
            <person name="Haas B.J."/>
            <person name="Inman J.M."/>
            <person name="Kent R."/>
            <person name="Lemieux S."/>
            <person name="Malavazi I."/>
            <person name="Orvis J."/>
            <person name="Roemer T."/>
            <person name="Ronning C.M."/>
            <person name="Sundaram J.P."/>
            <person name="Sutton G."/>
            <person name="Turner G."/>
            <person name="Venter J.C."/>
            <person name="White O.R."/>
            <person name="Whitty B.R."/>
            <person name="Youngman P."/>
            <person name="Wolfe K.H."/>
            <person name="Goldman G.H."/>
            <person name="Wortman J.R."/>
            <person name="Jiang B."/>
            <person name="Denning D.W."/>
            <person name="Nierman W.C."/>
        </authorList>
    </citation>
    <scope>NUCLEOTIDE SEQUENCE [LARGE SCALE GENOMIC DNA]</scope>
    <source>
        <strain evidence="2">ATCC 1007 / CBS 513.65 / DSM 816 / NCTC 3887 / NRRL 1</strain>
    </source>
</reference>
<dbReference type="HOGENOM" id="CLU_2849258_0_0_1"/>
<dbReference type="RefSeq" id="XP_001275557.1">
    <property type="nucleotide sequence ID" value="XM_001275556.1"/>
</dbReference>